<organism evidence="4 5">
    <name type="scientific">Sneathiella chinensis</name>
    <dbReference type="NCBI Taxonomy" id="349750"/>
    <lineage>
        <taxon>Bacteria</taxon>
        <taxon>Pseudomonadati</taxon>
        <taxon>Pseudomonadota</taxon>
        <taxon>Alphaproteobacteria</taxon>
        <taxon>Sneathiellales</taxon>
        <taxon>Sneathiellaceae</taxon>
        <taxon>Sneathiella</taxon>
    </lineage>
</organism>
<evidence type="ECO:0000256" key="1">
    <source>
        <dbReference type="ARBA" id="ARBA00023125"/>
    </source>
</evidence>
<dbReference type="Proteomes" id="UP001161409">
    <property type="component" value="Unassembled WGS sequence"/>
</dbReference>
<dbReference type="PROSITE" id="PS50977">
    <property type="entry name" value="HTH_TETR_2"/>
    <property type="match status" value="1"/>
</dbReference>
<dbReference type="Pfam" id="PF00440">
    <property type="entry name" value="TetR_N"/>
    <property type="match status" value="1"/>
</dbReference>
<reference evidence="4" key="2">
    <citation type="submission" date="2023-01" db="EMBL/GenBank/DDBJ databases">
        <title>Draft genome sequence of Sneathiella chinensis strain NBRC 103408.</title>
        <authorList>
            <person name="Sun Q."/>
            <person name="Mori K."/>
        </authorList>
    </citation>
    <scope>NUCLEOTIDE SEQUENCE</scope>
    <source>
        <strain evidence="4">NBRC 103408</strain>
    </source>
</reference>
<dbReference type="PANTHER" id="PTHR43479:SF11">
    <property type="entry name" value="ACREF_ENVCD OPERON REPRESSOR-RELATED"/>
    <property type="match status" value="1"/>
</dbReference>
<evidence type="ECO:0000313" key="4">
    <source>
        <dbReference type="EMBL" id="GLQ07132.1"/>
    </source>
</evidence>
<dbReference type="InterPro" id="IPR001647">
    <property type="entry name" value="HTH_TetR"/>
</dbReference>
<evidence type="ECO:0000313" key="5">
    <source>
        <dbReference type="Proteomes" id="UP001161409"/>
    </source>
</evidence>
<sequence>MKLSVTHKSDGVKPALQERSRQRRNDLIDAGMRLLCEKNIADISIIELTAACGYSVGTFYSRFEDKESFFRAVQTTAVDRMLHLIEEGFQGEHWKKAPPRKVFERLVDYTIEMLNSELSGVVKESLVASRTDKELWYPIRDCGRRMGDIVSDLLQDRFLKDNPRESRDSILFGMQMFFGTLIQAILNDPGPIKLEDPRMRKNLTRMLTLYTKLEPSPHTT</sequence>
<reference evidence="4" key="1">
    <citation type="journal article" date="2014" name="Int. J. Syst. Evol. Microbiol.">
        <title>Complete genome of a new Firmicutes species belonging to the dominant human colonic microbiota ('Ruminococcus bicirculans') reveals two chromosomes and a selective capacity to utilize plant glucans.</title>
        <authorList>
            <consortium name="NISC Comparative Sequencing Program"/>
            <person name="Wegmann U."/>
            <person name="Louis P."/>
            <person name="Goesmann A."/>
            <person name="Henrissat B."/>
            <person name="Duncan S.H."/>
            <person name="Flint H.J."/>
        </authorList>
    </citation>
    <scope>NUCLEOTIDE SEQUENCE</scope>
    <source>
        <strain evidence="4">NBRC 103408</strain>
    </source>
</reference>
<keyword evidence="1 2" id="KW-0238">DNA-binding</keyword>
<proteinExistence type="predicted"/>
<feature type="domain" description="HTH tetR-type" evidence="3">
    <location>
        <begin position="21"/>
        <end position="81"/>
    </location>
</feature>
<dbReference type="SUPFAM" id="SSF46689">
    <property type="entry name" value="Homeodomain-like"/>
    <property type="match status" value="1"/>
</dbReference>
<dbReference type="Gene3D" id="1.10.357.10">
    <property type="entry name" value="Tetracycline Repressor, domain 2"/>
    <property type="match status" value="1"/>
</dbReference>
<dbReference type="InterPro" id="IPR050624">
    <property type="entry name" value="HTH-type_Tx_Regulator"/>
</dbReference>
<dbReference type="EMBL" id="BSNF01000008">
    <property type="protein sequence ID" value="GLQ07132.1"/>
    <property type="molecule type" value="Genomic_DNA"/>
</dbReference>
<name>A0ABQ5U4U8_9PROT</name>
<evidence type="ECO:0000259" key="3">
    <source>
        <dbReference type="PROSITE" id="PS50977"/>
    </source>
</evidence>
<evidence type="ECO:0000256" key="2">
    <source>
        <dbReference type="PROSITE-ProRule" id="PRU00335"/>
    </source>
</evidence>
<dbReference type="PANTHER" id="PTHR43479">
    <property type="entry name" value="ACREF/ENVCD OPERON REPRESSOR-RELATED"/>
    <property type="match status" value="1"/>
</dbReference>
<keyword evidence="5" id="KW-1185">Reference proteome</keyword>
<accession>A0ABQ5U4U8</accession>
<dbReference type="InterPro" id="IPR009057">
    <property type="entry name" value="Homeodomain-like_sf"/>
</dbReference>
<protein>
    <submittedName>
        <fullName evidence="4">TetR family transcriptional regulator</fullName>
    </submittedName>
</protein>
<comment type="caution">
    <text evidence="4">The sequence shown here is derived from an EMBL/GenBank/DDBJ whole genome shotgun (WGS) entry which is preliminary data.</text>
</comment>
<feature type="DNA-binding region" description="H-T-H motif" evidence="2">
    <location>
        <begin position="44"/>
        <end position="63"/>
    </location>
</feature>
<gene>
    <name evidence="4" type="ORF">GCM10007924_23530</name>
</gene>